<gene>
    <name evidence="2" type="ORF">K469DRAFT_691749</name>
</gene>
<organism evidence="2 3">
    <name type="scientific">Zopfia rhizophila CBS 207.26</name>
    <dbReference type="NCBI Taxonomy" id="1314779"/>
    <lineage>
        <taxon>Eukaryota</taxon>
        <taxon>Fungi</taxon>
        <taxon>Dikarya</taxon>
        <taxon>Ascomycota</taxon>
        <taxon>Pezizomycotina</taxon>
        <taxon>Dothideomycetes</taxon>
        <taxon>Dothideomycetes incertae sedis</taxon>
        <taxon>Zopfiaceae</taxon>
        <taxon>Zopfia</taxon>
    </lineage>
</organism>
<accession>A0A6A6DS15</accession>
<dbReference type="EMBL" id="ML994651">
    <property type="protein sequence ID" value="KAF2181655.1"/>
    <property type="molecule type" value="Genomic_DNA"/>
</dbReference>
<evidence type="ECO:0000313" key="2">
    <source>
        <dbReference type="EMBL" id="KAF2181655.1"/>
    </source>
</evidence>
<keyword evidence="3" id="KW-1185">Reference proteome</keyword>
<evidence type="ECO:0000256" key="1">
    <source>
        <dbReference type="SAM" id="Coils"/>
    </source>
</evidence>
<keyword evidence="1" id="KW-0175">Coiled coil</keyword>
<dbReference type="AlphaFoldDB" id="A0A6A6DS15"/>
<name>A0A6A6DS15_9PEZI</name>
<reference evidence="2" key="1">
    <citation type="journal article" date="2020" name="Stud. Mycol.">
        <title>101 Dothideomycetes genomes: a test case for predicting lifestyles and emergence of pathogens.</title>
        <authorList>
            <person name="Haridas S."/>
            <person name="Albert R."/>
            <person name="Binder M."/>
            <person name="Bloem J."/>
            <person name="Labutti K."/>
            <person name="Salamov A."/>
            <person name="Andreopoulos B."/>
            <person name="Baker S."/>
            <person name="Barry K."/>
            <person name="Bills G."/>
            <person name="Bluhm B."/>
            <person name="Cannon C."/>
            <person name="Castanera R."/>
            <person name="Culley D."/>
            <person name="Daum C."/>
            <person name="Ezra D."/>
            <person name="Gonzalez J."/>
            <person name="Henrissat B."/>
            <person name="Kuo A."/>
            <person name="Liang C."/>
            <person name="Lipzen A."/>
            <person name="Lutzoni F."/>
            <person name="Magnuson J."/>
            <person name="Mondo S."/>
            <person name="Nolan M."/>
            <person name="Ohm R."/>
            <person name="Pangilinan J."/>
            <person name="Park H.-J."/>
            <person name="Ramirez L."/>
            <person name="Alfaro M."/>
            <person name="Sun H."/>
            <person name="Tritt A."/>
            <person name="Yoshinaga Y."/>
            <person name="Zwiers L.-H."/>
            <person name="Turgeon B."/>
            <person name="Goodwin S."/>
            <person name="Spatafora J."/>
            <person name="Crous P."/>
            <person name="Grigoriev I."/>
        </authorList>
    </citation>
    <scope>NUCLEOTIDE SEQUENCE</scope>
    <source>
        <strain evidence="2">CBS 207.26</strain>
    </source>
</reference>
<feature type="coiled-coil region" evidence="1">
    <location>
        <begin position="184"/>
        <end position="218"/>
    </location>
</feature>
<protein>
    <submittedName>
        <fullName evidence="2">Uncharacterized protein</fullName>
    </submittedName>
</protein>
<evidence type="ECO:0000313" key="3">
    <source>
        <dbReference type="Proteomes" id="UP000800200"/>
    </source>
</evidence>
<proteinExistence type="predicted"/>
<dbReference type="Proteomes" id="UP000800200">
    <property type="component" value="Unassembled WGS sequence"/>
</dbReference>
<sequence length="222" mass="24718">MAKSLSGASVPRHRKHRISGFIQSLTSGFKMNSTTAIPDINSQYRNGPAIDGATNSSAQLDCGTGTLFTDNSSAFAKELWQSLSIITPTQATSINDKSPKTKTKINSLATQTSFIQLKPVEQQYVTTSVQTEPVTPPSEVIFKAENERHVRGLKNKATRRLVCKEYGQQLPQLQNGVDTITNERDELHTQKQDDKELITELRDESQSERRRLADAYQEIVAH</sequence>